<dbReference type="InterPro" id="IPR029062">
    <property type="entry name" value="Class_I_gatase-like"/>
</dbReference>
<dbReference type="InterPro" id="IPR052158">
    <property type="entry name" value="INH-QAR"/>
</dbReference>
<dbReference type="PROSITE" id="PS01124">
    <property type="entry name" value="HTH_ARAC_FAMILY_2"/>
    <property type="match status" value="1"/>
</dbReference>
<dbReference type="RefSeq" id="WP_146922974.1">
    <property type="nucleotide sequence ID" value="NZ_CP042430.1"/>
</dbReference>
<evidence type="ECO:0000256" key="1">
    <source>
        <dbReference type="ARBA" id="ARBA00023015"/>
    </source>
</evidence>
<dbReference type="CDD" id="cd03137">
    <property type="entry name" value="GATase1_AraC_1"/>
    <property type="match status" value="1"/>
</dbReference>
<evidence type="ECO:0000256" key="2">
    <source>
        <dbReference type="ARBA" id="ARBA00023163"/>
    </source>
</evidence>
<sequence length="330" mass="34810">MAASSEIRVALLLLEGSILYDIGTVHTVFGPGRPGTARPETPYVLTLAAADPGPVTTAAGVVLHADAGLEVLQEADLVVVGGSTPPLVAAQRLALDALAAAHARGARVMSICTGAFALAHAGVLDGRRATTHWAYCEQLAAEFPTVDVDPGVLYLDDGDVLTSAGLAAGMDLCLHVVRGDLGADAATALARWNVVAPHRDGGQAQYIDHPVPAHEGGGLAGTRRWALERLHEPLTVEVLARHSHMSPRTFARRFVAETGEAPKRWLTTQRIHHARRLLESTDLPVEEVARRSGFGSAAALRVHFGRATATRPTTYRRAFRGVGGEVTPTA</sequence>
<dbReference type="SUPFAM" id="SSF52317">
    <property type="entry name" value="Class I glutamine amidotransferase-like"/>
    <property type="match status" value="1"/>
</dbReference>
<dbReference type="GO" id="GO:0043565">
    <property type="term" value="F:sequence-specific DNA binding"/>
    <property type="evidence" value="ECO:0007669"/>
    <property type="project" value="InterPro"/>
</dbReference>
<keyword evidence="1" id="KW-0805">Transcription regulation</keyword>
<name>A0A5B8UCK9_9ACTN</name>
<dbReference type="PANTHER" id="PTHR43130">
    <property type="entry name" value="ARAC-FAMILY TRANSCRIPTIONAL REGULATOR"/>
    <property type="match status" value="1"/>
</dbReference>
<dbReference type="GO" id="GO:0003700">
    <property type="term" value="F:DNA-binding transcription factor activity"/>
    <property type="evidence" value="ECO:0007669"/>
    <property type="project" value="InterPro"/>
</dbReference>
<organism evidence="4 5">
    <name type="scientific">Baekduia soli</name>
    <dbReference type="NCBI Taxonomy" id="496014"/>
    <lineage>
        <taxon>Bacteria</taxon>
        <taxon>Bacillati</taxon>
        <taxon>Actinomycetota</taxon>
        <taxon>Thermoleophilia</taxon>
        <taxon>Solirubrobacterales</taxon>
        <taxon>Baekduiaceae</taxon>
        <taxon>Baekduia</taxon>
    </lineage>
</organism>
<dbReference type="PANTHER" id="PTHR43130:SF3">
    <property type="entry name" value="HTH-TYPE TRANSCRIPTIONAL REGULATOR RV1931C"/>
    <property type="match status" value="1"/>
</dbReference>
<dbReference type="Proteomes" id="UP000321805">
    <property type="component" value="Chromosome"/>
</dbReference>
<protein>
    <submittedName>
        <fullName evidence="4">Helix-turn-helix domain-containing protein</fullName>
    </submittedName>
</protein>
<dbReference type="Gene3D" id="1.10.10.60">
    <property type="entry name" value="Homeodomain-like"/>
    <property type="match status" value="1"/>
</dbReference>
<accession>A0A5B8UCK9</accession>
<dbReference type="InterPro" id="IPR018060">
    <property type="entry name" value="HTH_AraC"/>
</dbReference>
<gene>
    <name evidence="4" type="ORF">FSW04_24260</name>
</gene>
<keyword evidence="5" id="KW-1185">Reference proteome</keyword>
<dbReference type="EMBL" id="CP042430">
    <property type="protein sequence ID" value="QEC50392.1"/>
    <property type="molecule type" value="Genomic_DNA"/>
</dbReference>
<dbReference type="SMART" id="SM00342">
    <property type="entry name" value="HTH_ARAC"/>
    <property type="match status" value="1"/>
</dbReference>
<dbReference type="KEGG" id="bsol:FSW04_24260"/>
<dbReference type="AlphaFoldDB" id="A0A5B8UCK9"/>
<dbReference type="Gene3D" id="3.40.50.880">
    <property type="match status" value="1"/>
</dbReference>
<dbReference type="SUPFAM" id="SSF46689">
    <property type="entry name" value="Homeodomain-like"/>
    <property type="match status" value="2"/>
</dbReference>
<reference evidence="4 5" key="1">
    <citation type="journal article" date="2018" name="J. Microbiol.">
        <title>Baekduia soli gen. nov., sp. nov., a novel bacterium isolated from the soil of Baekdu Mountain and proposal of a novel family name, Baekduiaceae fam. nov.</title>
        <authorList>
            <person name="An D.S."/>
            <person name="Siddiqi M.Z."/>
            <person name="Kim K.H."/>
            <person name="Yu H.S."/>
            <person name="Im W.T."/>
        </authorList>
    </citation>
    <scope>NUCLEOTIDE SEQUENCE [LARGE SCALE GENOMIC DNA]</scope>
    <source>
        <strain evidence="4 5">BR7-21</strain>
    </source>
</reference>
<proteinExistence type="predicted"/>
<keyword evidence="2" id="KW-0804">Transcription</keyword>
<dbReference type="InterPro" id="IPR002818">
    <property type="entry name" value="DJ-1/PfpI"/>
</dbReference>
<evidence type="ECO:0000313" key="4">
    <source>
        <dbReference type="EMBL" id="QEC50392.1"/>
    </source>
</evidence>
<dbReference type="Pfam" id="PF12833">
    <property type="entry name" value="HTH_18"/>
    <property type="match status" value="1"/>
</dbReference>
<evidence type="ECO:0000259" key="3">
    <source>
        <dbReference type="PROSITE" id="PS01124"/>
    </source>
</evidence>
<dbReference type="Pfam" id="PF01965">
    <property type="entry name" value="DJ-1_PfpI"/>
    <property type="match status" value="1"/>
</dbReference>
<feature type="domain" description="HTH araC/xylS-type" evidence="3">
    <location>
        <begin position="220"/>
        <end position="318"/>
    </location>
</feature>
<dbReference type="InterPro" id="IPR009057">
    <property type="entry name" value="Homeodomain-like_sf"/>
</dbReference>
<dbReference type="OrthoDB" id="9803764at2"/>
<evidence type="ECO:0000313" key="5">
    <source>
        <dbReference type="Proteomes" id="UP000321805"/>
    </source>
</evidence>